<dbReference type="Gene3D" id="3.40.710.10">
    <property type="entry name" value="DD-peptidase/beta-lactamase superfamily"/>
    <property type="match status" value="1"/>
</dbReference>
<accession>A0A381Z9L6</accession>
<sequence length="427" mass="48705">VRKAIHPFVFLALVVNTLIAFGTEISVAPVVDETRRQIERIPRNDIWWTVNGKDMLWNFKNLNKLFPTNTIYRNGPVKPLKTKIYPEIGDLQIQTPSGNKTFVDFLESDESTAIAVVILHKGNIVFEHYPRMKPHEKPVYWSVTKVFVSTLIAILEAEEKINIDKPVDFYLPELIGSDYEGILIKNILDMATGIKCSEEYIDKSSCYYQYSTAVGDGMWDENSPNNPYQYIAELNVGRFNEQGKQFDYSGVNAFVLGWLVEKITGMQLQDALSEMIWTNIGAESDAAIFAPRYGVPVMHGGLLARPRDVARFGLLFTPSYQVVSDERLISDRHIYTLMYEGRPELMRNQGIPMDVAGWAIKHNIYQWDMVFENNDIYKGGWAGQGLIVNPEKDIVAVWNGYFKDDNRSEVKLTPIIRRAIDLIGSDQ</sequence>
<proteinExistence type="predicted"/>
<dbReference type="PANTHER" id="PTHR43283:SF7">
    <property type="entry name" value="BETA-LACTAMASE-RELATED DOMAIN-CONTAINING PROTEIN"/>
    <property type="match status" value="1"/>
</dbReference>
<dbReference type="SUPFAM" id="SSF56601">
    <property type="entry name" value="beta-lactamase/transpeptidase-like"/>
    <property type="match status" value="1"/>
</dbReference>
<evidence type="ECO:0000313" key="2">
    <source>
        <dbReference type="EMBL" id="SVA85443.1"/>
    </source>
</evidence>
<dbReference type="Pfam" id="PF00144">
    <property type="entry name" value="Beta-lactamase"/>
    <property type="match status" value="1"/>
</dbReference>
<feature type="non-terminal residue" evidence="2">
    <location>
        <position position="1"/>
    </location>
</feature>
<dbReference type="InterPro" id="IPR012338">
    <property type="entry name" value="Beta-lactam/transpept-like"/>
</dbReference>
<reference evidence="2" key="1">
    <citation type="submission" date="2018-05" db="EMBL/GenBank/DDBJ databases">
        <authorList>
            <person name="Lanie J.A."/>
            <person name="Ng W.-L."/>
            <person name="Kazmierczak K.M."/>
            <person name="Andrzejewski T.M."/>
            <person name="Davidsen T.M."/>
            <person name="Wayne K.J."/>
            <person name="Tettelin H."/>
            <person name="Glass J.I."/>
            <person name="Rusch D."/>
            <person name="Podicherti R."/>
            <person name="Tsui H.-C.T."/>
            <person name="Winkler M.E."/>
        </authorList>
    </citation>
    <scope>NUCLEOTIDE SEQUENCE</scope>
</reference>
<organism evidence="2">
    <name type="scientific">marine metagenome</name>
    <dbReference type="NCBI Taxonomy" id="408172"/>
    <lineage>
        <taxon>unclassified sequences</taxon>
        <taxon>metagenomes</taxon>
        <taxon>ecological metagenomes</taxon>
    </lineage>
</organism>
<dbReference type="EMBL" id="UINC01020321">
    <property type="protein sequence ID" value="SVA85443.1"/>
    <property type="molecule type" value="Genomic_DNA"/>
</dbReference>
<protein>
    <recommendedName>
        <fullName evidence="1">Beta-lactamase-related domain-containing protein</fullName>
    </recommendedName>
</protein>
<dbReference type="PANTHER" id="PTHR43283">
    <property type="entry name" value="BETA-LACTAMASE-RELATED"/>
    <property type="match status" value="1"/>
</dbReference>
<evidence type="ECO:0000259" key="1">
    <source>
        <dbReference type="Pfam" id="PF00144"/>
    </source>
</evidence>
<dbReference type="InterPro" id="IPR050789">
    <property type="entry name" value="Diverse_Enzym_Activities"/>
</dbReference>
<dbReference type="InterPro" id="IPR001466">
    <property type="entry name" value="Beta-lactam-related"/>
</dbReference>
<dbReference type="AlphaFoldDB" id="A0A381Z9L6"/>
<name>A0A381Z9L6_9ZZZZ</name>
<gene>
    <name evidence="2" type="ORF">METZ01_LOCUS138297</name>
</gene>
<feature type="domain" description="Beta-lactamase-related" evidence="1">
    <location>
        <begin position="102"/>
        <end position="398"/>
    </location>
</feature>